<feature type="region of interest" description="Disordered" evidence="1">
    <location>
        <begin position="295"/>
        <end position="318"/>
    </location>
</feature>
<sequence>MSIWLVLGLAVLPALGNFAGGLMAEFLNTPKRRLNRALHAAAGIVIAVVSVEILPEALARISPGIIALAFALGGLAYIAIGSVVEKLQTGSQSGSGMGMWMIYIAESVDLLSDGVLIGTGSVVSVSMALVLAVGQVLADVPEGYSTVANMKDKGVPRSRRLLLSVSLVIPVLGAALIAYFLLRNQSEAWQFGVLTFAAGLLMVAAVEDMLAEAHDADEDTRWSLAAFIGGFVLFVLVSAGLGSQSQSPSEETGHSGKSAGDDVSLQMPAAPYWPRRLCVATARVATVVTKSLASGHPVSRSAGFSANTKKPGTEGPGNTCVNSIQASF</sequence>
<protein>
    <submittedName>
        <fullName evidence="3">Zinc transporter, ZIP family</fullName>
    </submittedName>
</protein>
<organism evidence="3 4">
    <name type="scientific">Marinobacter segnicrescens</name>
    <dbReference type="NCBI Taxonomy" id="430453"/>
    <lineage>
        <taxon>Bacteria</taxon>
        <taxon>Pseudomonadati</taxon>
        <taxon>Pseudomonadota</taxon>
        <taxon>Gammaproteobacteria</taxon>
        <taxon>Pseudomonadales</taxon>
        <taxon>Marinobacteraceae</taxon>
        <taxon>Marinobacter</taxon>
    </lineage>
</organism>
<proteinExistence type="predicted"/>
<dbReference type="Proteomes" id="UP000198762">
    <property type="component" value="Unassembled WGS sequence"/>
</dbReference>
<keyword evidence="4" id="KW-1185">Reference proteome</keyword>
<reference evidence="4" key="1">
    <citation type="submission" date="2016-10" db="EMBL/GenBank/DDBJ databases">
        <authorList>
            <person name="Varghese N."/>
            <person name="Submissions S."/>
        </authorList>
    </citation>
    <scope>NUCLEOTIDE SEQUENCE [LARGE SCALE GENOMIC DNA]</scope>
    <source>
        <strain evidence="4">CGMCC 1.6489</strain>
    </source>
</reference>
<keyword evidence="2" id="KW-0812">Transmembrane</keyword>
<gene>
    <name evidence="3" type="ORF">SAMN04487962_10848</name>
</gene>
<accession>A0A1I0DVV4</accession>
<dbReference type="STRING" id="430453.SAMN04487962_10848"/>
<keyword evidence="2" id="KW-0472">Membrane</keyword>
<dbReference type="AlphaFoldDB" id="A0A1I0DVV4"/>
<dbReference type="EMBL" id="FOHZ01000008">
    <property type="protein sequence ID" value="SET36386.1"/>
    <property type="molecule type" value="Genomic_DNA"/>
</dbReference>
<feature type="transmembrane region" description="Helical" evidence="2">
    <location>
        <begin position="188"/>
        <end position="210"/>
    </location>
</feature>
<feature type="transmembrane region" description="Helical" evidence="2">
    <location>
        <begin position="34"/>
        <end position="54"/>
    </location>
</feature>
<feature type="transmembrane region" description="Helical" evidence="2">
    <location>
        <begin position="61"/>
        <end position="80"/>
    </location>
</feature>
<feature type="transmembrane region" description="Helical" evidence="2">
    <location>
        <begin position="161"/>
        <end position="182"/>
    </location>
</feature>
<name>A0A1I0DVV4_9GAMM</name>
<keyword evidence="2" id="KW-1133">Transmembrane helix</keyword>
<dbReference type="RefSeq" id="WP_245742558.1">
    <property type="nucleotide sequence ID" value="NZ_FOHZ01000008.1"/>
</dbReference>
<evidence type="ECO:0000256" key="2">
    <source>
        <dbReference type="SAM" id="Phobius"/>
    </source>
</evidence>
<feature type="transmembrane region" description="Helical" evidence="2">
    <location>
        <begin position="222"/>
        <end position="241"/>
    </location>
</feature>
<evidence type="ECO:0000256" key="1">
    <source>
        <dbReference type="SAM" id="MobiDB-lite"/>
    </source>
</evidence>
<evidence type="ECO:0000313" key="4">
    <source>
        <dbReference type="Proteomes" id="UP000198762"/>
    </source>
</evidence>
<evidence type="ECO:0000313" key="3">
    <source>
        <dbReference type="EMBL" id="SET36386.1"/>
    </source>
</evidence>